<dbReference type="SMART" id="SM00062">
    <property type="entry name" value="PBPb"/>
    <property type="match status" value="1"/>
</dbReference>
<dbReference type="Pfam" id="PF00497">
    <property type="entry name" value="SBP_bac_3"/>
    <property type="match status" value="1"/>
</dbReference>
<keyword evidence="6" id="KW-1185">Reference proteome</keyword>
<keyword evidence="1 2" id="KW-0732">Signal</keyword>
<protein>
    <submittedName>
        <fullName evidence="5">Amino acid ABC transporter</fullName>
    </submittedName>
</protein>
<feature type="domain" description="Ionotropic glutamate receptor C-terminal" evidence="4">
    <location>
        <begin position="36"/>
        <end position="260"/>
    </location>
</feature>
<dbReference type="SMART" id="SM00079">
    <property type="entry name" value="PBPe"/>
    <property type="match status" value="1"/>
</dbReference>
<reference evidence="5 6" key="1">
    <citation type="submission" date="2014-01" db="EMBL/GenBank/DDBJ databases">
        <title>Sulfitobacter sp. H3 (MCCC 1A00686) Genome Sequencing.</title>
        <authorList>
            <person name="Lai Q."/>
            <person name="Hong Z."/>
        </authorList>
    </citation>
    <scope>NUCLEOTIDE SEQUENCE [LARGE SCALE GENOMIC DNA]</scope>
    <source>
        <strain evidence="5 6">H3</strain>
    </source>
</reference>
<dbReference type="GO" id="GO:0016020">
    <property type="term" value="C:membrane"/>
    <property type="evidence" value="ECO:0007669"/>
    <property type="project" value="InterPro"/>
</dbReference>
<dbReference type="GO" id="GO:0015276">
    <property type="term" value="F:ligand-gated monoatomic ion channel activity"/>
    <property type="evidence" value="ECO:0007669"/>
    <property type="project" value="InterPro"/>
</dbReference>
<dbReference type="GeneID" id="68868888"/>
<feature type="signal peptide" evidence="2">
    <location>
        <begin position="1"/>
        <end position="19"/>
    </location>
</feature>
<sequence length="272" mass="29343">MNIYSFKGAVLGLGLAVFAAGSAAADMLADIKASGEMTFGTEMHYAPFDLLVNGQYEGLCKDLMDEVTKDLGVTPKYNDLPWTSVLPGLEAGKFQMVNAPVTITAERMERYAFTLPIADASVGLIKRTGDDRITKPEDIAGLVVGSQKGSAQLEQLKVFGEGLGGIDVREYSSVDEAYADLAAGRLDAVAGSFPLLGYAASKRPEIFETVTPVFGEKKYFAWVAVKSEETESMIAAVNEILLNMQDDGRMAKLHEKWLGTAVELPREMPAVK</sequence>
<dbReference type="PANTHER" id="PTHR35936:SF17">
    <property type="entry name" value="ARGININE-BINDING EXTRACELLULAR PROTEIN ARTP"/>
    <property type="match status" value="1"/>
</dbReference>
<evidence type="ECO:0000256" key="2">
    <source>
        <dbReference type="SAM" id="SignalP"/>
    </source>
</evidence>
<evidence type="ECO:0000313" key="5">
    <source>
        <dbReference type="EMBL" id="KEJ96789.1"/>
    </source>
</evidence>
<dbReference type="EMBL" id="JAMD01000003">
    <property type="protein sequence ID" value="KEJ96789.1"/>
    <property type="molecule type" value="Genomic_DNA"/>
</dbReference>
<feature type="domain" description="Solute-binding protein family 3/N-terminal" evidence="3">
    <location>
        <begin position="36"/>
        <end position="261"/>
    </location>
</feature>
<evidence type="ECO:0000259" key="4">
    <source>
        <dbReference type="SMART" id="SM00079"/>
    </source>
</evidence>
<dbReference type="InterPro" id="IPR001638">
    <property type="entry name" value="Solute-binding_3/MltF_N"/>
</dbReference>
<dbReference type="PANTHER" id="PTHR35936">
    <property type="entry name" value="MEMBRANE-BOUND LYTIC MUREIN TRANSGLYCOSYLASE F"/>
    <property type="match status" value="1"/>
</dbReference>
<feature type="chain" id="PRO_5001690301" evidence="2">
    <location>
        <begin position="20"/>
        <end position="272"/>
    </location>
</feature>
<dbReference type="RefSeq" id="WP_037924449.1">
    <property type="nucleotide sequence ID" value="NZ_CP054599.1"/>
</dbReference>
<evidence type="ECO:0000259" key="3">
    <source>
        <dbReference type="SMART" id="SM00062"/>
    </source>
</evidence>
<proteinExistence type="predicted"/>
<dbReference type="Proteomes" id="UP000027746">
    <property type="component" value="Unassembled WGS sequence"/>
</dbReference>
<evidence type="ECO:0000256" key="1">
    <source>
        <dbReference type="ARBA" id="ARBA00022729"/>
    </source>
</evidence>
<gene>
    <name evidence="5" type="ORF">SUH3_15660</name>
</gene>
<dbReference type="SUPFAM" id="SSF53850">
    <property type="entry name" value="Periplasmic binding protein-like II"/>
    <property type="match status" value="1"/>
</dbReference>
<dbReference type="Gene3D" id="3.40.190.10">
    <property type="entry name" value="Periplasmic binding protein-like II"/>
    <property type="match status" value="2"/>
</dbReference>
<comment type="caution">
    <text evidence="5">The sequence shown here is derived from an EMBL/GenBank/DDBJ whole genome shotgun (WGS) entry which is preliminary data.</text>
</comment>
<name>A0A073J469_9RHOB</name>
<accession>A0A073J469</accession>
<organism evidence="5 6">
    <name type="scientific">Pseudosulfitobacter pseudonitzschiae</name>
    <dbReference type="NCBI Taxonomy" id="1402135"/>
    <lineage>
        <taxon>Bacteria</taxon>
        <taxon>Pseudomonadati</taxon>
        <taxon>Pseudomonadota</taxon>
        <taxon>Alphaproteobacteria</taxon>
        <taxon>Rhodobacterales</taxon>
        <taxon>Roseobacteraceae</taxon>
        <taxon>Pseudosulfitobacter</taxon>
    </lineage>
</organism>
<dbReference type="InterPro" id="IPR001320">
    <property type="entry name" value="Iontro_rcpt_C"/>
</dbReference>
<dbReference type="AlphaFoldDB" id="A0A073J469"/>
<evidence type="ECO:0000313" key="6">
    <source>
        <dbReference type="Proteomes" id="UP000027746"/>
    </source>
</evidence>
<dbReference type="OrthoDB" id="9814231at2"/>